<dbReference type="RefSeq" id="WP_285982391.1">
    <property type="nucleotide sequence ID" value="NZ_JASVDS010000002.1"/>
</dbReference>
<accession>A0ABT7LHG5</accession>
<proteinExistence type="predicted"/>
<protein>
    <submittedName>
        <fullName evidence="1">Uncharacterized protein</fullName>
    </submittedName>
</protein>
<dbReference type="Proteomes" id="UP001238603">
    <property type="component" value="Unassembled WGS sequence"/>
</dbReference>
<reference evidence="1 2" key="1">
    <citation type="submission" date="2023-06" db="EMBL/GenBank/DDBJ databases">
        <title>Pelomonas sp. APW6 16S ribosomal RNA gene genome sequencing and assembly.</title>
        <authorList>
            <person name="Woo H."/>
        </authorList>
    </citation>
    <scope>NUCLEOTIDE SEQUENCE [LARGE SCALE GENOMIC DNA]</scope>
    <source>
        <strain evidence="1 2">APW6</strain>
    </source>
</reference>
<evidence type="ECO:0000313" key="1">
    <source>
        <dbReference type="EMBL" id="MDL5032308.1"/>
    </source>
</evidence>
<organism evidence="1 2">
    <name type="scientific">Roseateles subflavus</name>
    <dbReference type="NCBI Taxonomy" id="3053353"/>
    <lineage>
        <taxon>Bacteria</taxon>
        <taxon>Pseudomonadati</taxon>
        <taxon>Pseudomonadota</taxon>
        <taxon>Betaproteobacteria</taxon>
        <taxon>Burkholderiales</taxon>
        <taxon>Sphaerotilaceae</taxon>
        <taxon>Roseateles</taxon>
    </lineage>
</organism>
<gene>
    <name evidence="1" type="ORF">QRD43_10375</name>
</gene>
<name>A0ABT7LHG5_9BURK</name>
<dbReference type="EMBL" id="JASVDS010000002">
    <property type="protein sequence ID" value="MDL5032308.1"/>
    <property type="molecule type" value="Genomic_DNA"/>
</dbReference>
<evidence type="ECO:0000313" key="2">
    <source>
        <dbReference type="Proteomes" id="UP001238603"/>
    </source>
</evidence>
<comment type="caution">
    <text evidence="1">The sequence shown here is derived from an EMBL/GenBank/DDBJ whole genome shotgun (WGS) entry which is preliminary data.</text>
</comment>
<keyword evidence="2" id="KW-1185">Reference proteome</keyword>
<sequence>MSFPLHLVPKTSTASAPELFVQGGLDDLPELGLGLTLSTGIDMAELQAFSRLMEAQGLPLQPTRMIYDRLYAFDCLSLAHGSGNDALQRMALHIFDAYQARGEWIGLMH</sequence>